<evidence type="ECO:0000259" key="1">
    <source>
        <dbReference type="Pfam" id="PF01882"/>
    </source>
</evidence>
<gene>
    <name evidence="2" type="ORF">FCL42_10160</name>
</gene>
<dbReference type="AlphaFoldDB" id="A0A4U1BPP5"/>
<dbReference type="PANTHER" id="PTHR33608">
    <property type="entry name" value="BLL2464 PROTEIN"/>
    <property type="match status" value="1"/>
</dbReference>
<reference evidence="2 3" key="1">
    <citation type="submission" date="2019-04" db="EMBL/GenBank/DDBJ databases">
        <authorList>
            <person name="Hwang J.C."/>
        </authorList>
    </citation>
    <scope>NUCLEOTIDE SEQUENCE [LARGE SCALE GENOMIC DNA]</scope>
    <source>
        <strain evidence="2 3">IMCC35002</strain>
    </source>
</reference>
<sequence length="310" mass="35237">MDALPLHANGVDLSLDELLVYRAYGQRQNPFRAMPRASARAGQNLTRLKGRGMEFDEVRRYQSGDDVRTIDWRVTARTGAAHTKLFREERERPVLIFTDLGNQMQQGSALVLKSVQAAHLAALIGWQTVAAGERIGGIICREGHHHEHKPRARRQGISPYLESLVELHKQPIQPESDQDQSYLRSSLLRLRRLAHPGSVVLIISDGQQLVDAELDLLADIARHCEVRLFEITDPLAQRLAQCPKSQIVPVWHQGKLAQLDHQGRMQWLNAQDQQQLRLRKGLSQRGLKRSQVSAAKRLDKQMETLWQPIL</sequence>
<dbReference type="Pfam" id="PF01882">
    <property type="entry name" value="DUF58"/>
    <property type="match status" value="1"/>
</dbReference>
<evidence type="ECO:0000313" key="2">
    <source>
        <dbReference type="EMBL" id="TKB55539.1"/>
    </source>
</evidence>
<dbReference type="Proteomes" id="UP000305675">
    <property type="component" value="Unassembled WGS sequence"/>
</dbReference>
<comment type="caution">
    <text evidence="2">The sequence shown here is derived from an EMBL/GenBank/DDBJ whole genome shotgun (WGS) entry which is preliminary data.</text>
</comment>
<organism evidence="2 3">
    <name type="scientific">Ferrimonas aestuarii</name>
    <dbReference type="NCBI Taxonomy" id="2569539"/>
    <lineage>
        <taxon>Bacteria</taxon>
        <taxon>Pseudomonadati</taxon>
        <taxon>Pseudomonadota</taxon>
        <taxon>Gammaproteobacteria</taxon>
        <taxon>Alteromonadales</taxon>
        <taxon>Ferrimonadaceae</taxon>
        <taxon>Ferrimonas</taxon>
    </lineage>
</organism>
<dbReference type="InterPro" id="IPR002881">
    <property type="entry name" value="DUF58"/>
</dbReference>
<keyword evidence="3" id="KW-1185">Reference proteome</keyword>
<dbReference type="EMBL" id="SWCJ01000005">
    <property type="protein sequence ID" value="TKB55539.1"/>
    <property type="molecule type" value="Genomic_DNA"/>
</dbReference>
<accession>A0A4U1BPP5</accession>
<dbReference type="PANTHER" id="PTHR33608:SF12">
    <property type="entry name" value="DUF58 DOMAIN-CONTAINING PROTEIN"/>
    <property type="match status" value="1"/>
</dbReference>
<proteinExistence type="predicted"/>
<dbReference type="RefSeq" id="WP_136863296.1">
    <property type="nucleotide sequence ID" value="NZ_SWCJ01000005.1"/>
</dbReference>
<name>A0A4U1BPP5_9GAMM</name>
<evidence type="ECO:0000313" key="3">
    <source>
        <dbReference type="Proteomes" id="UP000305675"/>
    </source>
</evidence>
<protein>
    <submittedName>
        <fullName evidence="2">DUF58 domain-containing protein</fullName>
    </submittedName>
</protein>
<dbReference type="OrthoDB" id="9776116at2"/>
<feature type="domain" description="DUF58" evidence="1">
    <location>
        <begin position="57"/>
        <end position="241"/>
    </location>
</feature>